<proteinExistence type="predicted"/>
<dbReference type="Proteomes" id="UP000664414">
    <property type="component" value="Unassembled WGS sequence"/>
</dbReference>
<organism evidence="1 2">
    <name type="scientific">Candidatus Paracaedimonas acanthamoebae</name>
    <dbReference type="NCBI Taxonomy" id="244581"/>
    <lineage>
        <taxon>Bacteria</taxon>
        <taxon>Pseudomonadati</taxon>
        <taxon>Pseudomonadota</taxon>
        <taxon>Alphaproteobacteria</taxon>
        <taxon>Holosporales</taxon>
        <taxon>Caedimonadaceae</taxon>
        <taxon>Candidatus Paracaedimonas</taxon>
    </lineage>
</organism>
<protein>
    <submittedName>
        <fullName evidence="1">Uncharacterized protein</fullName>
    </submittedName>
</protein>
<evidence type="ECO:0000313" key="1">
    <source>
        <dbReference type="EMBL" id="MBN9413190.1"/>
    </source>
</evidence>
<sequence length="54" mass="6286">MLKKLFKNKWLKRSLLIFSALLLSGLSIAFHRGTLQAKIPIDYTEDPYSPDFCR</sequence>
<evidence type="ECO:0000313" key="2">
    <source>
        <dbReference type="Proteomes" id="UP000664414"/>
    </source>
</evidence>
<accession>A0A8J7PJ73</accession>
<gene>
    <name evidence="1" type="ORF">J0H12_04625</name>
</gene>
<dbReference type="EMBL" id="JAFKGL010000018">
    <property type="protein sequence ID" value="MBN9413190.1"/>
    <property type="molecule type" value="Genomic_DNA"/>
</dbReference>
<dbReference type="AlphaFoldDB" id="A0A8J7PJ73"/>
<name>A0A8J7PJ73_9PROT</name>
<comment type="caution">
    <text evidence="1">The sequence shown here is derived from an EMBL/GenBank/DDBJ whole genome shotgun (WGS) entry which is preliminary data.</text>
</comment>
<reference evidence="1" key="1">
    <citation type="submission" date="2021-02" db="EMBL/GenBank/DDBJ databases">
        <title>Thiocyanate and organic carbon inputs drive convergent selection for specific autotrophic Afipia and Thiobacillus strains within complex microbiomes.</title>
        <authorList>
            <person name="Huddy R.J."/>
            <person name="Sachdeva R."/>
            <person name="Kadzinga F."/>
            <person name="Kantor R.S."/>
            <person name="Harrison S.T.L."/>
            <person name="Banfield J.F."/>
        </authorList>
    </citation>
    <scope>NUCLEOTIDE SEQUENCE</scope>
    <source>
        <strain evidence="1">SCN18_10_11_15_R4_P_38_20</strain>
    </source>
</reference>